<proteinExistence type="predicted"/>
<protein>
    <submittedName>
        <fullName evidence="1">Uncharacterized protein</fullName>
    </submittedName>
</protein>
<accession>A0A7C9A1P8</accession>
<dbReference type="EMBL" id="GISG01185941">
    <property type="protein sequence ID" value="MBA4654995.1"/>
    <property type="molecule type" value="Transcribed_RNA"/>
</dbReference>
<organism evidence="1">
    <name type="scientific">Opuntia streptacantha</name>
    <name type="common">Prickly pear cactus</name>
    <name type="synonym">Opuntia cardona</name>
    <dbReference type="NCBI Taxonomy" id="393608"/>
    <lineage>
        <taxon>Eukaryota</taxon>
        <taxon>Viridiplantae</taxon>
        <taxon>Streptophyta</taxon>
        <taxon>Embryophyta</taxon>
        <taxon>Tracheophyta</taxon>
        <taxon>Spermatophyta</taxon>
        <taxon>Magnoliopsida</taxon>
        <taxon>eudicotyledons</taxon>
        <taxon>Gunneridae</taxon>
        <taxon>Pentapetalae</taxon>
        <taxon>Caryophyllales</taxon>
        <taxon>Cactineae</taxon>
        <taxon>Cactaceae</taxon>
        <taxon>Opuntioideae</taxon>
        <taxon>Opuntia</taxon>
    </lineage>
</organism>
<sequence length="104" mass="11816">MFVGVRLHVSGSGLTHVQPALCLKRCAWGMPKRTKARSPPCCTLEWVRHCPFFKHVPIGFSGLQTQARGAALRFMDHKRPFEEKRGEKTRKETFNALYSSLVCV</sequence>
<evidence type="ECO:0000313" key="1">
    <source>
        <dbReference type="EMBL" id="MBA4654995.1"/>
    </source>
</evidence>
<dbReference type="AlphaFoldDB" id="A0A7C9A1P8"/>
<reference evidence="1" key="1">
    <citation type="journal article" date="2013" name="J. Plant Res.">
        <title>Effect of fungi and light on seed germination of three Opuntia species from semiarid lands of central Mexico.</title>
        <authorList>
            <person name="Delgado-Sanchez P."/>
            <person name="Jimenez-Bremont J.F."/>
            <person name="Guerrero-Gonzalez Mde L."/>
            <person name="Flores J."/>
        </authorList>
    </citation>
    <scope>NUCLEOTIDE SEQUENCE</scope>
    <source>
        <tissue evidence="1">Cladode</tissue>
    </source>
</reference>
<name>A0A7C9A1P8_OPUST</name>
<reference evidence="1" key="2">
    <citation type="submission" date="2020-07" db="EMBL/GenBank/DDBJ databases">
        <authorList>
            <person name="Vera ALvarez R."/>
            <person name="Arias-Moreno D.M."/>
            <person name="Jimenez-Jacinto V."/>
            <person name="Jimenez-Bremont J.F."/>
            <person name="Swaminathan K."/>
            <person name="Moose S.P."/>
            <person name="Guerrero-Gonzalez M.L."/>
            <person name="Marino-Ramirez L."/>
            <person name="Landsman D."/>
            <person name="Rodriguez-Kessler M."/>
            <person name="Delgado-Sanchez P."/>
        </authorList>
    </citation>
    <scope>NUCLEOTIDE SEQUENCE</scope>
    <source>
        <tissue evidence="1">Cladode</tissue>
    </source>
</reference>